<proteinExistence type="predicted"/>
<dbReference type="SUPFAM" id="SSF141868">
    <property type="entry name" value="EAL domain-like"/>
    <property type="match status" value="1"/>
</dbReference>
<feature type="region of interest" description="Disordered" evidence="1">
    <location>
        <begin position="1"/>
        <end position="21"/>
    </location>
</feature>
<evidence type="ECO:0000313" key="6">
    <source>
        <dbReference type="EMBL" id="TPD60023.1"/>
    </source>
</evidence>
<dbReference type="Pfam" id="PF00563">
    <property type="entry name" value="EAL"/>
    <property type="match status" value="1"/>
</dbReference>
<evidence type="ECO:0000259" key="2">
    <source>
        <dbReference type="PROSITE" id="PS50112"/>
    </source>
</evidence>
<dbReference type="Gene3D" id="3.20.20.450">
    <property type="entry name" value="EAL domain"/>
    <property type="match status" value="1"/>
</dbReference>
<dbReference type="SMART" id="SM00091">
    <property type="entry name" value="PAS"/>
    <property type="match status" value="3"/>
</dbReference>
<dbReference type="PANTHER" id="PTHR44757:SF2">
    <property type="entry name" value="BIOFILM ARCHITECTURE MAINTENANCE PROTEIN MBAA"/>
    <property type="match status" value="1"/>
</dbReference>
<comment type="caution">
    <text evidence="6">The sequence shown here is derived from an EMBL/GenBank/DDBJ whole genome shotgun (WGS) entry which is preliminary data.</text>
</comment>
<dbReference type="Pfam" id="PF08448">
    <property type="entry name" value="PAS_4"/>
    <property type="match status" value="2"/>
</dbReference>
<evidence type="ECO:0000256" key="1">
    <source>
        <dbReference type="SAM" id="MobiDB-lite"/>
    </source>
</evidence>
<dbReference type="CDD" id="cd00130">
    <property type="entry name" value="PAS"/>
    <property type="match status" value="2"/>
</dbReference>
<name>A0A501PHS3_9PROT</name>
<dbReference type="InterPro" id="IPR013656">
    <property type="entry name" value="PAS_4"/>
</dbReference>
<feature type="domain" description="PAC" evidence="3">
    <location>
        <begin position="359"/>
        <end position="413"/>
    </location>
</feature>
<evidence type="ECO:0000259" key="4">
    <source>
        <dbReference type="PROSITE" id="PS50883"/>
    </source>
</evidence>
<dbReference type="Pfam" id="PF00990">
    <property type="entry name" value="GGDEF"/>
    <property type="match status" value="1"/>
</dbReference>
<dbReference type="NCBIfam" id="TIGR00229">
    <property type="entry name" value="sensory_box"/>
    <property type="match status" value="2"/>
</dbReference>
<dbReference type="EMBL" id="VFIY01000009">
    <property type="protein sequence ID" value="TPD60023.1"/>
    <property type="molecule type" value="Genomic_DNA"/>
</dbReference>
<gene>
    <name evidence="6" type="ORF">FIV46_09470</name>
</gene>
<reference evidence="7" key="1">
    <citation type="submission" date="2019-06" db="EMBL/GenBank/DDBJ databases">
        <title>The complete genome of Emcibacter congregatus ZYLT.</title>
        <authorList>
            <person name="Zhao Z."/>
        </authorList>
    </citation>
    <scope>NUCLEOTIDE SEQUENCE [LARGE SCALE GENOMIC DNA]</scope>
    <source>
        <strain evidence="7">MCCC 1A06723</strain>
    </source>
</reference>
<dbReference type="PROSITE" id="PS50887">
    <property type="entry name" value="GGDEF"/>
    <property type="match status" value="1"/>
</dbReference>
<evidence type="ECO:0000313" key="7">
    <source>
        <dbReference type="Proteomes" id="UP000319148"/>
    </source>
</evidence>
<dbReference type="NCBIfam" id="TIGR00254">
    <property type="entry name" value="GGDEF"/>
    <property type="match status" value="1"/>
</dbReference>
<keyword evidence="7" id="KW-1185">Reference proteome</keyword>
<dbReference type="SMART" id="SM00052">
    <property type="entry name" value="EAL"/>
    <property type="match status" value="1"/>
</dbReference>
<protein>
    <submittedName>
        <fullName evidence="6">EAL domain-containing protein</fullName>
    </submittedName>
</protein>
<dbReference type="CDD" id="cd01948">
    <property type="entry name" value="EAL"/>
    <property type="match status" value="1"/>
</dbReference>
<dbReference type="SMART" id="SM00267">
    <property type="entry name" value="GGDEF"/>
    <property type="match status" value="1"/>
</dbReference>
<dbReference type="InterPro" id="IPR035965">
    <property type="entry name" value="PAS-like_dom_sf"/>
</dbReference>
<feature type="domain" description="EAL" evidence="4">
    <location>
        <begin position="719"/>
        <end position="970"/>
    </location>
</feature>
<dbReference type="PROSITE" id="PS50113">
    <property type="entry name" value="PAC"/>
    <property type="match status" value="1"/>
</dbReference>
<feature type="domain" description="PAS" evidence="2">
    <location>
        <begin position="422"/>
        <end position="487"/>
    </location>
</feature>
<dbReference type="InterPro" id="IPR035919">
    <property type="entry name" value="EAL_sf"/>
</dbReference>
<dbReference type="RefSeq" id="WP_139940687.1">
    <property type="nucleotide sequence ID" value="NZ_JBHSYP010000009.1"/>
</dbReference>
<dbReference type="PROSITE" id="PS50112">
    <property type="entry name" value="PAS"/>
    <property type="match status" value="1"/>
</dbReference>
<dbReference type="InterPro" id="IPR001633">
    <property type="entry name" value="EAL_dom"/>
</dbReference>
<dbReference type="InterPro" id="IPR029787">
    <property type="entry name" value="Nucleotide_cyclase"/>
</dbReference>
<dbReference type="InterPro" id="IPR000014">
    <property type="entry name" value="PAS"/>
</dbReference>
<dbReference type="AlphaFoldDB" id="A0A501PHS3"/>
<sequence length="970" mass="108113">MTHEPTSQSVQGPSQTQLHREEGNGLDAQAKSGCDPLIKVAIETSTDGIAILDYRRELEVVEANQAFLQMLQLDYEEVLGLHPWDWDAEASKDEILERSHELSYRGGGQGFMETSWRRKDGSLLPVQVSVAAFSLHGLGYVYVICKEKNGIDGIESNSEIGEELQTIGFENSRDGMVVISLENLKVVKANTALARMLGRDPSKLVGAWLSDWDTRYFQEIFANNQKHDGEATFAPVYLTQLKRADGGVVEAEVSALCFTLSGQLYLNFVYRDIGWRKNLERRLDETNQRFRTYFDATQRFMSIYTPEGKRVSADSISSTPAGSGSDVKGDPILWEESCWIDDDDRKRVKRRFREAVAGESIFFEIDQCDAQGEIRTKEVYFEPIEDENGTVILVLARSYDISGLKQTQSALREANDLANITISSMTEGLIRTDIEGVIRLCNKAAANIIGTDVKNIIGKKAGSILSVFDRATGRQMANPVDEALKGRPTIDIHRFVNIKGVGDNSSIVTLSCVRLPGGEAGPAGAILVLRDAAEQVALMEHLSWLATHDEQTALLNRRGFSEQIDVARRTITDKNPAFLLLIDLDQFKVINDSCGRDAGDKMLENIVWVLMTSIRDGDIIGRIGSDEFAVLLHDLSLDKARAVAERLVGAIEEYRFLYNARVYSVTASAGMTVLDRPEVQSEEFMSEVVAACEIAQQEGRGHIHVFRFDDSSIVEARQSVDWLNQIQEGLSEHSFELFLQRVVSPELRTLGYEALIRMPKEDGGVIAPGVFMPAARRFGMITKINEEVVTKAIELVSDDSFPSDGRYLAINIGAASLCDHLFREWFLERLSENPKAAKRLMVEITETDEVHWSPEEIEFIEQIRSLDVPVYLDDFGTGYNSFDLLKTLTVDGIKIERSLVADILSSPVDQAVVSAACSIAESLDINLVVEGVETEEVFGELKRLGVPRFQGYLFHKPEAAEMALREDLEI</sequence>
<dbReference type="Gene3D" id="3.30.450.20">
    <property type="entry name" value="PAS domain"/>
    <property type="match status" value="4"/>
</dbReference>
<evidence type="ECO:0000259" key="5">
    <source>
        <dbReference type="PROSITE" id="PS50887"/>
    </source>
</evidence>
<dbReference type="CDD" id="cd01949">
    <property type="entry name" value="GGDEF"/>
    <property type="match status" value="1"/>
</dbReference>
<dbReference type="InterPro" id="IPR043128">
    <property type="entry name" value="Rev_trsase/Diguanyl_cyclase"/>
</dbReference>
<evidence type="ECO:0000259" key="3">
    <source>
        <dbReference type="PROSITE" id="PS50113"/>
    </source>
</evidence>
<feature type="compositionally biased region" description="Polar residues" evidence="1">
    <location>
        <begin position="1"/>
        <end position="17"/>
    </location>
</feature>
<organism evidence="6 7">
    <name type="scientific">Emcibacter nanhaiensis</name>
    <dbReference type="NCBI Taxonomy" id="1505037"/>
    <lineage>
        <taxon>Bacteria</taxon>
        <taxon>Pseudomonadati</taxon>
        <taxon>Pseudomonadota</taxon>
        <taxon>Alphaproteobacteria</taxon>
        <taxon>Emcibacterales</taxon>
        <taxon>Emcibacteraceae</taxon>
        <taxon>Emcibacter</taxon>
    </lineage>
</organism>
<dbReference type="InterPro" id="IPR000160">
    <property type="entry name" value="GGDEF_dom"/>
</dbReference>
<dbReference type="Proteomes" id="UP000319148">
    <property type="component" value="Unassembled WGS sequence"/>
</dbReference>
<feature type="domain" description="GGDEF" evidence="5">
    <location>
        <begin position="575"/>
        <end position="708"/>
    </location>
</feature>
<dbReference type="PANTHER" id="PTHR44757">
    <property type="entry name" value="DIGUANYLATE CYCLASE DGCP"/>
    <property type="match status" value="1"/>
</dbReference>
<dbReference type="OrthoDB" id="9814202at2"/>
<dbReference type="SUPFAM" id="SSF55073">
    <property type="entry name" value="Nucleotide cyclase"/>
    <property type="match status" value="1"/>
</dbReference>
<dbReference type="Gene3D" id="3.30.70.270">
    <property type="match status" value="1"/>
</dbReference>
<dbReference type="InterPro" id="IPR052155">
    <property type="entry name" value="Biofilm_reg_signaling"/>
</dbReference>
<accession>A0A501PHS3</accession>
<dbReference type="Pfam" id="PF13188">
    <property type="entry name" value="PAS_8"/>
    <property type="match status" value="2"/>
</dbReference>
<dbReference type="PROSITE" id="PS50883">
    <property type="entry name" value="EAL"/>
    <property type="match status" value="1"/>
</dbReference>
<dbReference type="InterPro" id="IPR000700">
    <property type="entry name" value="PAS-assoc_C"/>
</dbReference>
<dbReference type="SUPFAM" id="SSF55785">
    <property type="entry name" value="PYP-like sensor domain (PAS domain)"/>
    <property type="match status" value="4"/>
</dbReference>